<feature type="region of interest" description="Disordered" evidence="1">
    <location>
        <begin position="690"/>
        <end position="870"/>
    </location>
</feature>
<sequence>MSNCVAANPLKVDKSILSDIMSYDRLSSSSFPPSADSDIADGVEDSEALIRRRHNMQLIYDVVKKMCETGCEVAFIFDPKQSHKLVDYPDRDEEGIKRWDEAINFIRNPKAKPMKKNSTYASPEKSMKQINFHVSSTSSPEHEEKSLDTMRFAKNANPALYVCTMHILRDKLIREPISNEASAIPDVDNTDKENGIEKENRESPIPTWLERLEHMAAKIKVPKEPFTALMPPHPEEIFKNLDNSEGDSTTTDSSNEDSQEGESCDSQFQSSSLSSLTYSSNEDDEDDLDTLENPRVIDLLNKLGIDPKTGKLKTEGDKSVHTSSTSASDKESEGKIGTPLTAAYNRFGLDICKTKKEPLSPHKALHLRDMYKIREQFRSELRKALSVNAIGSDSKKSDDVIKKVKEPGYQCPCYFENYIHNTTDVEMQAKIHSLTVGGLNPTQPPTEKKEKTVIKPNINKRKSTPDDLKRSYGAKFMRETARKDPKRVEKVRALPDHDEEEMKKWHEAINCVRNPKVKALLEKFTPEEVKENMSFAKLIVSLILKDAPLYACILNILKPKLLGEPNSNRTTVYFEYYDDDDLEKGKHESPIPTWLERLEHMAAKIKVPKEPFTALMPPHPEEIFKNLDNSEGDSTTTDSSNEDSQEGESSDSQSSFNSFRHKNENDKENHYPSRKIRVIDMLNELGIDPKTGNFKFQETNNEDSIRPPPSRMHDRYNVLPKKMRDAPSVIKSVASTIKKKESEQEEQCHVKENFSKRLLSASTSSPSSTDSEKSPHRSYSGYHTDPFDSDDSVEWGFLGAPKPNSLTKKDSKDNKRGSPSSESSPKSNSKLMRSKLGNFSRRLLSASSSSPSSTDSEKSPHRSYSSYHTDPFDSDDSVEWGFLGAPKVSLFSSNLTRQIDFSPIL</sequence>
<feature type="compositionally biased region" description="Acidic residues" evidence="1">
    <location>
        <begin position="281"/>
        <end position="290"/>
    </location>
</feature>
<feature type="compositionally biased region" description="Low complexity" evidence="1">
    <location>
        <begin position="845"/>
        <end position="854"/>
    </location>
</feature>
<reference evidence="2 3" key="2">
    <citation type="submission" date="2018-11" db="EMBL/GenBank/DDBJ databases">
        <authorList>
            <consortium name="Pathogen Informatics"/>
        </authorList>
    </citation>
    <scope>NUCLEOTIDE SEQUENCE [LARGE SCALE GENOMIC DNA]</scope>
</reference>
<feature type="region of interest" description="Disordered" evidence="1">
    <location>
        <begin position="183"/>
        <end position="205"/>
    </location>
</feature>
<feature type="compositionally biased region" description="Acidic residues" evidence="1">
    <location>
        <begin position="640"/>
        <end position="649"/>
    </location>
</feature>
<feature type="compositionally biased region" description="Acidic residues" evidence="1">
    <location>
        <begin position="254"/>
        <end position="263"/>
    </location>
</feature>
<feature type="compositionally biased region" description="Low complexity" evidence="1">
    <location>
        <begin position="264"/>
        <end position="280"/>
    </location>
</feature>
<evidence type="ECO:0000313" key="4">
    <source>
        <dbReference type="WBParaSite" id="HDID_0000772701-mRNA-1"/>
    </source>
</evidence>
<dbReference type="EMBL" id="UYSG01010970">
    <property type="protein sequence ID" value="VDL60043.1"/>
    <property type="molecule type" value="Genomic_DNA"/>
</dbReference>
<dbReference type="AlphaFoldDB" id="A0A158QEP8"/>
<feature type="compositionally biased region" description="Basic and acidic residues" evidence="1">
    <location>
        <begin position="807"/>
        <end position="816"/>
    </location>
</feature>
<feature type="compositionally biased region" description="Basic and acidic residues" evidence="1">
    <location>
        <begin position="661"/>
        <end position="671"/>
    </location>
</feature>
<feature type="region of interest" description="Disordered" evidence="1">
    <location>
        <begin position="307"/>
        <end position="335"/>
    </location>
</feature>
<feature type="region of interest" description="Disordered" evidence="1">
    <location>
        <begin position="611"/>
        <end position="674"/>
    </location>
</feature>
<feature type="compositionally biased region" description="Low complexity" evidence="1">
    <location>
        <begin position="818"/>
        <end position="830"/>
    </location>
</feature>
<evidence type="ECO:0000256" key="1">
    <source>
        <dbReference type="SAM" id="MobiDB-lite"/>
    </source>
</evidence>
<reference evidence="4" key="1">
    <citation type="submission" date="2016-04" db="UniProtKB">
        <authorList>
            <consortium name="WormBaseParasite"/>
        </authorList>
    </citation>
    <scope>IDENTIFICATION</scope>
</reference>
<accession>A0A158QEP8</accession>
<evidence type="ECO:0000313" key="3">
    <source>
        <dbReference type="Proteomes" id="UP000274504"/>
    </source>
</evidence>
<evidence type="ECO:0000313" key="2">
    <source>
        <dbReference type="EMBL" id="VDL60043.1"/>
    </source>
</evidence>
<dbReference type="Proteomes" id="UP000274504">
    <property type="component" value="Unassembled WGS sequence"/>
</dbReference>
<protein>
    <submittedName>
        <fullName evidence="4">XPGI domain-containing protein</fullName>
    </submittedName>
</protein>
<feature type="compositionally biased region" description="Basic and acidic residues" evidence="1">
    <location>
        <begin position="189"/>
        <end position="202"/>
    </location>
</feature>
<feature type="region of interest" description="Disordered" evidence="1">
    <location>
        <begin position="225"/>
        <end position="292"/>
    </location>
</feature>
<organism evidence="4">
    <name type="scientific">Hymenolepis diminuta</name>
    <name type="common">Rat tapeworm</name>
    <dbReference type="NCBI Taxonomy" id="6216"/>
    <lineage>
        <taxon>Eukaryota</taxon>
        <taxon>Metazoa</taxon>
        <taxon>Spiralia</taxon>
        <taxon>Lophotrochozoa</taxon>
        <taxon>Platyhelminthes</taxon>
        <taxon>Cestoda</taxon>
        <taxon>Eucestoda</taxon>
        <taxon>Cyclophyllidea</taxon>
        <taxon>Hymenolepididae</taxon>
        <taxon>Hymenolepis</taxon>
    </lineage>
</organism>
<dbReference type="OrthoDB" id="10597274at2759"/>
<dbReference type="WBParaSite" id="HDID_0000772701-mRNA-1">
    <property type="protein sequence ID" value="HDID_0000772701-mRNA-1"/>
    <property type="gene ID" value="HDID_0000772701"/>
</dbReference>
<gene>
    <name evidence="2" type="ORF">HDID_LOCUS7725</name>
</gene>
<feature type="compositionally biased region" description="Low complexity" evidence="1">
    <location>
        <begin position="756"/>
        <end position="769"/>
    </location>
</feature>
<proteinExistence type="predicted"/>
<feature type="compositionally biased region" description="Basic and acidic residues" evidence="1">
    <location>
        <begin position="738"/>
        <end position="755"/>
    </location>
</feature>
<name>A0A158QEP8_HYMDI</name>
<feature type="compositionally biased region" description="Basic and acidic residues" evidence="1">
    <location>
        <begin position="308"/>
        <end position="320"/>
    </location>
</feature>